<sequence>MIRRCLSILLVVRQGCRTARQAVCMRSVIVFTILLFATVSESQAEQTRHILILNSYHRGFQWTDDQTSAIEDVLTGSIDNLELYVEYMDTKHIYTPEYLGHVLDVFHLKYDKIKLDAVVATDDNALRFAMKHHEVFSNAPVSFCGINDYYPAMLEGKDAFTGLIEVLDIKATIDLAIKLHEGIQTVYVITDNTPTGIGQQRDVQAVSKQCKDMEFQYLSGQNYSHPELLEKLKTLPENSMVLLAVW</sequence>
<dbReference type="EMBL" id="LAZR01054708">
    <property type="protein sequence ID" value="KKK77957.1"/>
    <property type="molecule type" value="Genomic_DNA"/>
</dbReference>
<reference evidence="1" key="1">
    <citation type="journal article" date="2015" name="Nature">
        <title>Complex archaea that bridge the gap between prokaryotes and eukaryotes.</title>
        <authorList>
            <person name="Spang A."/>
            <person name="Saw J.H."/>
            <person name="Jorgensen S.L."/>
            <person name="Zaremba-Niedzwiedzka K."/>
            <person name="Martijn J."/>
            <person name="Lind A.E."/>
            <person name="van Eijk R."/>
            <person name="Schleper C."/>
            <person name="Guy L."/>
            <person name="Ettema T.J."/>
        </authorList>
    </citation>
    <scope>NUCLEOTIDE SEQUENCE</scope>
</reference>
<name>A0A0F8Y985_9ZZZZ</name>
<organism evidence="1">
    <name type="scientific">marine sediment metagenome</name>
    <dbReference type="NCBI Taxonomy" id="412755"/>
    <lineage>
        <taxon>unclassified sequences</taxon>
        <taxon>metagenomes</taxon>
        <taxon>ecological metagenomes</taxon>
    </lineage>
</organism>
<evidence type="ECO:0000313" key="1">
    <source>
        <dbReference type="EMBL" id="KKK77957.1"/>
    </source>
</evidence>
<proteinExistence type="predicted"/>
<dbReference type="AlphaFoldDB" id="A0A0F8Y985"/>
<comment type="caution">
    <text evidence="1">The sequence shown here is derived from an EMBL/GenBank/DDBJ whole genome shotgun (WGS) entry which is preliminary data.</text>
</comment>
<protein>
    <recommendedName>
        <fullName evidence="2">Periplasmic binding protein domain-containing protein</fullName>
    </recommendedName>
</protein>
<gene>
    <name evidence="1" type="ORF">LCGC14_2848370</name>
</gene>
<accession>A0A0F8Y985</accession>
<evidence type="ECO:0008006" key="2">
    <source>
        <dbReference type="Google" id="ProtNLM"/>
    </source>
</evidence>
<feature type="non-terminal residue" evidence="1">
    <location>
        <position position="246"/>
    </location>
</feature>